<evidence type="ECO:0000313" key="2">
    <source>
        <dbReference type="EMBL" id="ABG62597.1"/>
    </source>
</evidence>
<organism evidence="2">
    <name type="scientific">Chelativorans sp. (strain BNC1)</name>
    <dbReference type="NCBI Taxonomy" id="266779"/>
    <lineage>
        <taxon>Bacteria</taxon>
        <taxon>Pseudomonadati</taxon>
        <taxon>Pseudomonadota</taxon>
        <taxon>Alphaproteobacteria</taxon>
        <taxon>Hyphomicrobiales</taxon>
        <taxon>Phyllobacteriaceae</taxon>
        <taxon>Chelativorans</taxon>
    </lineage>
</organism>
<gene>
    <name evidence="2" type="ordered locus">Meso_1201</name>
</gene>
<name>Q11J28_CHESB</name>
<feature type="region of interest" description="Disordered" evidence="1">
    <location>
        <begin position="149"/>
        <end position="196"/>
    </location>
</feature>
<dbReference type="AlphaFoldDB" id="Q11J28"/>
<protein>
    <submittedName>
        <fullName evidence="2">Uncharacterized protein</fullName>
    </submittedName>
</protein>
<dbReference type="HOGENOM" id="CLU_1388092_0_0_5"/>
<dbReference type="EMBL" id="CP000390">
    <property type="protein sequence ID" value="ABG62597.1"/>
    <property type="molecule type" value="Genomic_DNA"/>
</dbReference>
<evidence type="ECO:0000256" key="1">
    <source>
        <dbReference type="SAM" id="MobiDB-lite"/>
    </source>
</evidence>
<dbReference type="KEGG" id="mes:Meso_1201"/>
<sequence>MTLRQDICFLRSLNKCLSRLSGIALPFQAAQQNLSRFQVLPASWRVIRPIMQEYVCGLRRIGDDVIPAAVPPRMNRNSRLPSTNNHSAAEPQARGLVPASMQNAGFLCGLDERLPSFLRIASAHHAEMTPFLSLKMLRGQHCLLGPAVEKEHRSTQRIIDKRKHGAPLSGAYSDGRSPRSNSHTRPNRPAWRQVPC</sequence>
<accession>Q11J28</accession>
<reference evidence="2" key="1">
    <citation type="submission" date="2006-06" db="EMBL/GenBank/DDBJ databases">
        <title>Complete sequence of chromosome of Chelativorans sp. BNC1.</title>
        <authorList>
            <consortium name="US DOE Joint Genome Institute"/>
            <person name="Copeland A."/>
            <person name="Lucas S."/>
            <person name="Lapidus A."/>
            <person name="Barry K."/>
            <person name="Detter J.C."/>
            <person name="Glavina del Rio T."/>
            <person name="Hammon N."/>
            <person name="Israni S."/>
            <person name="Dalin E."/>
            <person name="Tice H."/>
            <person name="Pitluck S."/>
            <person name="Chertkov O."/>
            <person name="Brettin T."/>
            <person name="Bruce D."/>
            <person name="Han C."/>
            <person name="Tapia R."/>
            <person name="Gilna P."/>
            <person name="Schmutz J."/>
            <person name="Larimer F."/>
            <person name="Land M."/>
            <person name="Hauser L."/>
            <person name="Kyrpides N."/>
            <person name="Mikhailova N."/>
            <person name="Richardson P."/>
        </authorList>
    </citation>
    <scope>NUCLEOTIDE SEQUENCE</scope>
    <source>
        <strain evidence="2">BNC1</strain>
    </source>
</reference>
<proteinExistence type="predicted"/>
<dbReference type="STRING" id="266779.Meso_1201"/>